<feature type="transmembrane region" description="Helical" evidence="11">
    <location>
        <begin position="46"/>
        <end position="66"/>
    </location>
</feature>
<evidence type="ECO:0000256" key="10">
    <source>
        <dbReference type="ARBA" id="ARBA00023136"/>
    </source>
</evidence>
<feature type="domain" description="Bap31/Bap29 cytoplasmic coiled-coil" evidence="14">
    <location>
        <begin position="169"/>
        <end position="213"/>
    </location>
</feature>
<comment type="similarity">
    <text evidence="2 11">Belongs to the BCAP29/BCAP31 family.</text>
</comment>
<keyword evidence="6 11" id="KW-0931">ER-Golgi transport</keyword>
<keyword evidence="9 12" id="KW-0175">Coiled coil</keyword>
<protein>
    <recommendedName>
        <fullName evidence="11">Endoplasmic reticulum transmembrane protein</fullName>
    </recommendedName>
</protein>
<feature type="domain" description="BAP29/BAP31 transmembrane" evidence="13">
    <location>
        <begin position="1"/>
        <end position="135"/>
    </location>
</feature>
<evidence type="ECO:0000256" key="5">
    <source>
        <dbReference type="ARBA" id="ARBA00022824"/>
    </source>
</evidence>
<keyword evidence="5 11" id="KW-0256">Endoplasmic reticulum</keyword>
<reference evidence="15 16" key="1">
    <citation type="submission" date="2016-04" db="EMBL/GenBank/DDBJ databases">
        <title>The genome of Intoshia linei affirms orthonectids as highly simplified spiralians.</title>
        <authorList>
            <person name="Mikhailov K.V."/>
            <person name="Slusarev G.S."/>
            <person name="Nikitin M.A."/>
            <person name="Logacheva M.D."/>
            <person name="Penin A."/>
            <person name="Aleoshin V."/>
            <person name="Panchin Y.V."/>
        </authorList>
    </citation>
    <scope>NUCLEOTIDE SEQUENCE [LARGE SCALE GENOMIC DNA]</scope>
    <source>
        <strain evidence="15">Intl2013</strain>
        <tissue evidence="15">Whole animal</tissue>
    </source>
</reference>
<dbReference type="GO" id="GO:0005789">
    <property type="term" value="C:endoplasmic reticulum membrane"/>
    <property type="evidence" value="ECO:0007669"/>
    <property type="project" value="UniProtKB-SubCell"/>
</dbReference>
<keyword evidence="15" id="KW-0675">Receptor</keyword>
<gene>
    <name evidence="15" type="ORF">A3Q56_06289</name>
</gene>
<evidence type="ECO:0000256" key="6">
    <source>
        <dbReference type="ARBA" id="ARBA00022892"/>
    </source>
</evidence>
<dbReference type="AlphaFoldDB" id="A0A177AVH4"/>
<dbReference type="Pfam" id="PF05529">
    <property type="entry name" value="Bap31"/>
    <property type="match status" value="1"/>
</dbReference>
<dbReference type="InterPro" id="IPR040463">
    <property type="entry name" value="BAP29/BAP31_N"/>
</dbReference>
<dbReference type="EMBL" id="LWCA01001076">
    <property type="protein sequence ID" value="OAF65985.1"/>
    <property type="molecule type" value="Genomic_DNA"/>
</dbReference>
<evidence type="ECO:0000259" key="14">
    <source>
        <dbReference type="Pfam" id="PF18035"/>
    </source>
</evidence>
<evidence type="ECO:0000256" key="8">
    <source>
        <dbReference type="ARBA" id="ARBA00022989"/>
    </source>
</evidence>
<dbReference type="Proteomes" id="UP000078046">
    <property type="component" value="Unassembled WGS sequence"/>
</dbReference>
<evidence type="ECO:0000256" key="1">
    <source>
        <dbReference type="ARBA" id="ARBA00004477"/>
    </source>
</evidence>
<evidence type="ECO:0000256" key="7">
    <source>
        <dbReference type="ARBA" id="ARBA00022927"/>
    </source>
</evidence>
<dbReference type="PANTHER" id="PTHR12701">
    <property type="entry name" value="BCR-ASSOCIATED PROTEIN, BAP"/>
    <property type="match status" value="1"/>
</dbReference>
<keyword evidence="10 11" id="KW-0472">Membrane</keyword>
<feature type="coiled-coil region" evidence="12">
    <location>
        <begin position="168"/>
        <end position="209"/>
    </location>
</feature>
<accession>A0A177AVH4</accession>
<evidence type="ECO:0000256" key="11">
    <source>
        <dbReference type="RuleBase" id="RU367026"/>
    </source>
</evidence>
<keyword evidence="7 11" id="KW-0653">Protein transport</keyword>
<evidence type="ECO:0000313" key="16">
    <source>
        <dbReference type="Proteomes" id="UP000078046"/>
    </source>
</evidence>
<feature type="transmembrane region" description="Helical" evidence="11">
    <location>
        <begin position="7"/>
        <end position="26"/>
    </location>
</feature>
<name>A0A177AVH4_9BILA</name>
<evidence type="ECO:0000256" key="9">
    <source>
        <dbReference type="ARBA" id="ARBA00023054"/>
    </source>
</evidence>
<dbReference type="GO" id="GO:0006886">
    <property type="term" value="P:intracellular protein transport"/>
    <property type="evidence" value="ECO:0007669"/>
    <property type="project" value="UniProtKB-UniRule"/>
</dbReference>
<dbReference type="GO" id="GO:0070973">
    <property type="term" value="P:protein localization to endoplasmic reticulum exit site"/>
    <property type="evidence" value="ECO:0007669"/>
    <property type="project" value="UniProtKB-UniRule"/>
</dbReference>
<keyword evidence="4 11" id="KW-0812">Transmembrane</keyword>
<proteinExistence type="inferred from homology"/>
<dbReference type="Pfam" id="PF18035">
    <property type="entry name" value="Bap31_Bap29_C"/>
    <property type="match status" value="1"/>
</dbReference>
<evidence type="ECO:0000259" key="13">
    <source>
        <dbReference type="Pfam" id="PF05529"/>
    </source>
</evidence>
<comment type="caution">
    <text evidence="15">The sequence shown here is derived from an EMBL/GenBank/DDBJ whole genome shotgun (WGS) entry which is preliminary data.</text>
</comment>
<comment type="subcellular location">
    <subcellularLocation>
        <location evidence="1 11">Endoplasmic reticulum membrane</location>
        <topology evidence="1 11">Multi-pass membrane protein</topology>
    </subcellularLocation>
</comment>
<dbReference type="OrthoDB" id="435607at2759"/>
<evidence type="ECO:0000313" key="15">
    <source>
        <dbReference type="EMBL" id="OAF65985.1"/>
    </source>
</evidence>
<feature type="transmembrane region" description="Helical" evidence="11">
    <location>
        <begin position="108"/>
        <end position="128"/>
    </location>
</feature>
<dbReference type="InterPro" id="IPR008417">
    <property type="entry name" value="BAP29/BAP31"/>
</dbReference>
<evidence type="ECO:0000256" key="4">
    <source>
        <dbReference type="ARBA" id="ARBA00022692"/>
    </source>
</evidence>
<keyword evidence="16" id="KW-1185">Reference proteome</keyword>
<keyword evidence="3 11" id="KW-0813">Transport</keyword>
<evidence type="ECO:0000256" key="12">
    <source>
        <dbReference type="SAM" id="Coils"/>
    </source>
</evidence>
<comment type="function">
    <text evidence="11">May play a role in anterograde transport of membrane proteins from the endoplasmic reticulum to the Golgi.</text>
</comment>
<dbReference type="InterPro" id="IPR041672">
    <property type="entry name" value="Bap31/Bap29_C"/>
</dbReference>
<sequence>MALQWTLVLYFLYLEVAITLILLLPISTGKTRRIMRLFAPFKSFYVFRLALTVIMAIMIVLLYDAYRGITKYSLMISIENPMSNIHANLNAAAANNIYIQLFRAQRNMYLSFISILLALIIWRLTALIETHASLVTDHLGVLKQAKNAGETARQFMEMNENKNGTNLHKELEEMIESKDKQIEAIKKQAESTNREFDKLTTRYEQLESKQKSKLSSKKKD</sequence>
<evidence type="ECO:0000256" key="2">
    <source>
        <dbReference type="ARBA" id="ARBA00007956"/>
    </source>
</evidence>
<keyword evidence="8 11" id="KW-1133">Transmembrane helix</keyword>
<dbReference type="PANTHER" id="PTHR12701:SF20">
    <property type="entry name" value="ENDOPLASMIC RETICULUM TRANSMEMBRANE PROTEIN"/>
    <property type="match status" value="1"/>
</dbReference>
<evidence type="ECO:0000256" key="3">
    <source>
        <dbReference type="ARBA" id="ARBA00022448"/>
    </source>
</evidence>
<organism evidence="15 16">
    <name type="scientific">Intoshia linei</name>
    <dbReference type="NCBI Taxonomy" id="1819745"/>
    <lineage>
        <taxon>Eukaryota</taxon>
        <taxon>Metazoa</taxon>
        <taxon>Spiralia</taxon>
        <taxon>Lophotrochozoa</taxon>
        <taxon>Mesozoa</taxon>
        <taxon>Orthonectida</taxon>
        <taxon>Rhopaluridae</taxon>
        <taxon>Intoshia</taxon>
    </lineage>
</organism>
<dbReference type="GO" id="GO:0006888">
    <property type="term" value="P:endoplasmic reticulum to Golgi vesicle-mediated transport"/>
    <property type="evidence" value="ECO:0007669"/>
    <property type="project" value="UniProtKB-UniRule"/>
</dbReference>